<dbReference type="Pfam" id="PF10503">
    <property type="entry name" value="Esterase_PHB"/>
    <property type="match status" value="1"/>
</dbReference>
<organism evidence="4 5">
    <name type="scientific">Oceanobacillus luteolus</name>
    <dbReference type="NCBI Taxonomy" id="1274358"/>
    <lineage>
        <taxon>Bacteria</taxon>
        <taxon>Bacillati</taxon>
        <taxon>Bacillota</taxon>
        <taxon>Bacilli</taxon>
        <taxon>Bacillales</taxon>
        <taxon>Bacillaceae</taxon>
        <taxon>Oceanobacillus</taxon>
    </lineage>
</organism>
<evidence type="ECO:0000256" key="2">
    <source>
        <dbReference type="ARBA" id="ARBA00022801"/>
    </source>
</evidence>
<keyword evidence="5" id="KW-1185">Reference proteome</keyword>
<proteinExistence type="predicted"/>
<keyword evidence="1" id="KW-0732">Signal</keyword>
<reference evidence="5" key="1">
    <citation type="journal article" date="2019" name="Int. J. Syst. Evol. Microbiol.">
        <title>The Global Catalogue of Microorganisms (GCM) 10K type strain sequencing project: providing services to taxonomists for standard genome sequencing and annotation.</title>
        <authorList>
            <consortium name="The Broad Institute Genomics Platform"/>
            <consortium name="The Broad Institute Genome Sequencing Center for Infectious Disease"/>
            <person name="Wu L."/>
            <person name="Ma J."/>
        </authorList>
    </citation>
    <scope>NUCLEOTIDE SEQUENCE [LARGE SCALE GENOMIC DNA]</scope>
    <source>
        <strain evidence="5">CGMCC 1.12376</strain>
    </source>
</reference>
<feature type="domain" description="GH29D-like beta-sandwich" evidence="3">
    <location>
        <begin position="342"/>
        <end position="407"/>
    </location>
</feature>
<dbReference type="InterPro" id="IPR029058">
    <property type="entry name" value="AB_hydrolase_fold"/>
</dbReference>
<dbReference type="RefSeq" id="WP_379598154.1">
    <property type="nucleotide sequence ID" value="NZ_JBHUDE010000130.1"/>
</dbReference>
<dbReference type="NCBIfam" id="TIGR01840">
    <property type="entry name" value="esterase_phb"/>
    <property type="match status" value="1"/>
</dbReference>
<comment type="caution">
    <text evidence="4">The sequence shown here is derived from an EMBL/GenBank/DDBJ whole genome shotgun (WGS) entry which is preliminary data.</text>
</comment>
<sequence>MFQGTSRLLIVLSCLTVLCLFLKVDSDQVAAASFEDGEYNGKPYKLYVPSDYDEDAEIPLVVMLHGCTQNAADFAAGTEMNAVAEQEGFMVLYPEQPRSGNFNYCWNWFEPAHQARESGEPATIAGMVGKVKDDYEIDDDRVYVTGLSAGGAMSVIMGATYPDVFTAIGVGSGLEYKAATNLIEANMAMQNGGPNPAIQGERAFEAMGEHARIVPVIVFHGSDDWTVRPINGDQVTEQWIETNNLIYSDSDHISKSPSETIQHDNPNGKNYTQYLYKNSKGESIVEKYIVQGMGHAWSGGSLQGSHTDPQGPSASEIMWNFFKSKSKEIIPDDDAPSTVATPPGGKYTTSVTVELNADREGTTYYTIDGSEPTTNSTVYSAPIVIEGSTELKFFTIDVNDKKENVKTESYVINKDDDPENDLERLEIQQNESGYVGRLIADGLSNKEFRLGDKGMYNTDTYRTILSFDTSVLDNQTINSAKLILLTKSSTGTINNISVDVKNGYFGSSPTLERNDFLASATTNSITTIENVPATNVERIEIEIPLENLNRDGLTQFRLKAQTTAGLNRNLLELYKEDDPEYTPHLEIDVSN</sequence>
<dbReference type="Pfam" id="PF13290">
    <property type="entry name" value="CHB_HEX_C_1"/>
    <property type="match status" value="1"/>
</dbReference>
<dbReference type="PANTHER" id="PTHR43037:SF1">
    <property type="entry name" value="BLL1128 PROTEIN"/>
    <property type="match status" value="1"/>
</dbReference>
<dbReference type="InterPro" id="IPR010126">
    <property type="entry name" value="Esterase_phb"/>
</dbReference>
<dbReference type="SUPFAM" id="SSF53474">
    <property type="entry name" value="alpha/beta-Hydrolases"/>
    <property type="match status" value="2"/>
</dbReference>
<name>A0ABW4HUE3_9BACI</name>
<evidence type="ECO:0000313" key="5">
    <source>
        <dbReference type="Proteomes" id="UP001597221"/>
    </source>
</evidence>
<protein>
    <submittedName>
        <fullName evidence="4">PHB depolymerase family esterase</fullName>
    </submittedName>
</protein>
<keyword evidence="2" id="KW-0378">Hydrolase</keyword>
<evidence type="ECO:0000256" key="1">
    <source>
        <dbReference type="ARBA" id="ARBA00022729"/>
    </source>
</evidence>
<dbReference type="PANTHER" id="PTHR43037">
    <property type="entry name" value="UNNAMED PRODUCT-RELATED"/>
    <property type="match status" value="1"/>
</dbReference>
<dbReference type="EMBL" id="JBHUDE010000130">
    <property type="protein sequence ID" value="MFD1608752.1"/>
    <property type="molecule type" value="Genomic_DNA"/>
</dbReference>
<evidence type="ECO:0000259" key="3">
    <source>
        <dbReference type="Pfam" id="PF13290"/>
    </source>
</evidence>
<dbReference type="InterPro" id="IPR059177">
    <property type="entry name" value="GH29D-like_dom"/>
</dbReference>
<accession>A0ABW4HUE3</accession>
<dbReference type="InterPro" id="IPR050955">
    <property type="entry name" value="Plant_Biomass_Hydrol_Est"/>
</dbReference>
<evidence type="ECO:0000313" key="4">
    <source>
        <dbReference type="EMBL" id="MFD1608752.1"/>
    </source>
</evidence>
<gene>
    <name evidence="4" type="ORF">ACFSBH_14095</name>
</gene>
<dbReference type="Gene3D" id="3.40.50.1820">
    <property type="entry name" value="alpha/beta hydrolase"/>
    <property type="match status" value="1"/>
</dbReference>
<dbReference type="Proteomes" id="UP001597221">
    <property type="component" value="Unassembled WGS sequence"/>
</dbReference>